<evidence type="ECO:0000256" key="2">
    <source>
        <dbReference type="ARBA" id="ARBA00022526"/>
    </source>
</evidence>
<dbReference type="Gene3D" id="2.130.10.10">
    <property type="entry name" value="YVTN repeat-like/Quinoprotein amine dehydrogenase"/>
    <property type="match status" value="1"/>
</dbReference>
<dbReference type="HOGENOM" id="CLU_038716_3_0_0"/>
<dbReference type="InParanoid" id="Q023S1"/>
<evidence type="ECO:0008006" key="4">
    <source>
        <dbReference type="Google" id="ProtNLM"/>
    </source>
</evidence>
<dbReference type="InterPro" id="IPR019405">
    <property type="entry name" value="Lactonase_7-beta_prop"/>
</dbReference>
<dbReference type="FunCoup" id="Q023S1">
    <property type="interactions" value="149"/>
</dbReference>
<evidence type="ECO:0000313" key="3">
    <source>
        <dbReference type="EMBL" id="ABJ83769.1"/>
    </source>
</evidence>
<dbReference type="STRING" id="234267.Acid_2783"/>
<dbReference type="KEGG" id="sus:Acid_2783"/>
<dbReference type="AlphaFoldDB" id="Q023S1"/>
<proteinExistence type="inferred from homology"/>
<accession>Q023S1</accession>
<dbReference type="GO" id="GO:0017057">
    <property type="term" value="F:6-phosphogluconolactonase activity"/>
    <property type="evidence" value="ECO:0007669"/>
    <property type="project" value="TreeGrafter"/>
</dbReference>
<sequence length="302" mass="32158">MSAYEIERPSGQLRLMNTVASEDAGPCHLSLHQSGKWALVANYHGGTSAVLPLGSNGEVGRATDVKRHEGVLGPRHAAGAPPGSFAWSGHDGPHSHMIQPDPSGRFVLAAGLGLDRILVWKFDAISGKLAVNDRPSVAFPPGDGPRHFVFHPNGRLLYSLQEEGSTLVTLDYDGATGRLTAKQTISSLPLGFVGTNFASDVAISPDARFVYAANRLHDTIAWFAVAAHGTLHFTGEEPTRGDHPRFFTFDPSGKLVYSCNQRAGAIVSFLVNRKTGALSHTGQCTPLGTPSFLAFLRDAGRA</sequence>
<dbReference type="InterPro" id="IPR050282">
    <property type="entry name" value="Cycloisomerase_2"/>
</dbReference>
<dbReference type="SUPFAM" id="SSF51004">
    <property type="entry name" value="C-terminal (heme d1) domain of cytochrome cd1-nitrite reductase"/>
    <property type="match status" value="1"/>
</dbReference>
<dbReference type="EMBL" id="CP000473">
    <property type="protein sequence ID" value="ABJ83769.1"/>
    <property type="molecule type" value="Genomic_DNA"/>
</dbReference>
<reference evidence="3" key="1">
    <citation type="submission" date="2006-10" db="EMBL/GenBank/DDBJ databases">
        <title>Complete sequence of Solibacter usitatus Ellin6076.</title>
        <authorList>
            <consortium name="US DOE Joint Genome Institute"/>
            <person name="Copeland A."/>
            <person name="Lucas S."/>
            <person name="Lapidus A."/>
            <person name="Barry K."/>
            <person name="Detter J.C."/>
            <person name="Glavina del Rio T."/>
            <person name="Hammon N."/>
            <person name="Israni S."/>
            <person name="Dalin E."/>
            <person name="Tice H."/>
            <person name="Pitluck S."/>
            <person name="Thompson L.S."/>
            <person name="Brettin T."/>
            <person name="Bruce D."/>
            <person name="Han C."/>
            <person name="Tapia R."/>
            <person name="Gilna P."/>
            <person name="Schmutz J."/>
            <person name="Larimer F."/>
            <person name="Land M."/>
            <person name="Hauser L."/>
            <person name="Kyrpides N."/>
            <person name="Mikhailova N."/>
            <person name="Janssen P.H."/>
            <person name="Kuske C.R."/>
            <person name="Richardson P."/>
        </authorList>
    </citation>
    <scope>NUCLEOTIDE SEQUENCE</scope>
    <source>
        <strain evidence="3">Ellin6076</strain>
    </source>
</reference>
<evidence type="ECO:0000256" key="1">
    <source>
        <dbReference type="ARBA" id="ARBA00005564"/>
    </source>
</evidence>
<dbReference type="PANTHER" id="PTHR30344:SF1">
    <property type="entry name" value="6-PHOSPHOGLUCONOLACTONASE"/>
    <property type="match status" value="1"/>
</dbReference>
<dbReference type="GO" id="GO:0006006">
    <property type="term" value="P:glucose metabolic process"/>
    <property type="evidence" value="ECO:0007669"/>
    <property type="project" value="UniProtKB-KW"/>
</dbReference>
<comment type="similarity">
    <text evidence="1">Belongs to the cycloisomerase 2 family.</text>
</comment>
<keyword evidence="2" id="KW-0119">Carbohydrate metabolism</keyword>
<dbReference type="PANTHER" id="PTHR30344">
    <property type="entry name" value="6-PHOSPHOGLUCONOLACTONASE-RELATED"/>
    <property type="match status" value="1"/>
</dbReference>
<dbReference type="GO" id="GO:0005829">
    <property type="term" value="C:cytosol"/>
    <property type="evidence" value="ECO:0007669"/>
    <property type="project" value="TreeGrafter"/>
</dbReference>
<protein>
    <recommendedName>
        <fullName evidence="4">6-phosphogluconolactonase</fullName>
    </recommendedName>
</protein>
<dbReference type="InterPro" id="IPR011048">
    <property type="entry name" value="Haem_d1_sf"/>
</dbReference>
<name>Q023S1_SOLUE</name>
<dbReference type="Pfam" id="PF10282">
    <property type="entry name" value="Lactonase"/>
    <property type="match status" value="1"/>
</dbReference>
<dbReference type="InterPro" id="IPR015943">
    <property type="entry name" value="WD40/YVTN_repeat-like_dom_sf"/>
</dbReference>
<keyword evidence="2" id="KW-0313">Glucose metabolism</keyword>
<dbReference type="eggNOG" id="COG2706">
    <property type="taxonomic scope" value="Bacteria"/>
</dbReference>
<gene>
    <name evidence="3" type="ordered locus">Acid_2783</name>
</gene>
<organism evidence="3">
    <name type="scientific">Solibacter usitatus (strain Ellin6076)</name>
    <dbReference type="NCBI Taxonomy" id="234267"/>
    <lineage>
        <taxon>Bacteria</taxon>
        <taxon>Pseudomonadati</taxon>
        <taxon>Acidobacteriota</taxon>
        <taxon>Terriglobia</taxon>
        <taxon>Bryobacterales</taxon>
        <taxon>Solibacteraceae</taxon>
        <taxon>Candidatus Solibacter</taxon>
    </lineage>
</organism>